<dbReference type="EMBL" id="NTFS01000167">
    <property type="protein sequence ID" value="PAX53143.1"/>
    <property type="molecule type" value="Genomic_DNA"/>
</dbReference>
<feature type="transmembrane region" description="Helical" evidence="2">
    <location>
        <begin position="56"/>
        <end position="73"/>
    </location>
</feature>
<dbReference type="AlphaFoldDB" id="A0A2A2THC9"/>
<feature type="transmembrane region" description="Helical" evidence="2">
    <location>
        <begin position="33"/>
        <end position="50"/>
    </location>
</feature>
<feature type="transmembrane region" description="Helical" evidence="2">
    <location>
        <begin position="6"/>
        <end position="24"/>
    </location>
</feature>
<evidence type="ECO:0008006" key="5">
    <source>
        <dbReference type="Google" id="ProtNLM"/>
    </source>
</evidence>
<evidence type="ECO:0000313" key="4">
    <source>
        <dbReference type="Proteomes" id="UP000218238"/>
    </source>
</evidence>
<dbReference type="OrthoDB" id="532877at2"/>
<proteinExistence type="predicted"/>
<accession>A0A2A2THC9</accession>
<keyword evidence="2" id="KW-0812">Transmembrane</keyword>
<comment type="caution">
    <text evidence="3">The sequence shown here is derived from an EMBL/GenBank/DDBJ whole genome shotgun (WGS) entry which is preliminary data.</text>
</comment>
<evidence type="ECO:0000256" key="1">
    <source>
        <dbReference type="SAM" id="MobiDB-lite"/>
    </source>
</evidence>
<organism evidence="3 4">
    <name type="scientific">Brunnivagina elsteri CCALA 953</name>
    <dbReference type="NCBI Taxonomy" id="987040"/>
    <lineage>
        <taxon>Bacteria</taxon>
        <taxon>Bacillati</taxon>
        <taxon>Cyanobacteriota</taxon>
        <taxon>Cyanophyceae</taxon>
        <taxon>Nostocales</taxon>
        <taxon>Calotrichaceae</taxon>
        <taxon>Brunnivagina</taxon>
    </lineage>
</organism>
<evidence type="ECO:0000256" key="2">
    <source>
        <dbReference type="SAM" id="Phobius"/>
    </source>
</evidence>
<keyword evidence="2" id="KW-1133">Transmembrane helix</keyword>
<keyword evidence="4" id="KW-1185">Reference proteome</keyword>
<reference evidence="3 4" key="1">
    <citation type="submission" date="2017-08" db="EMBL/GenBank/DDBJ databases">
        <title>Draft genome sequence of filamentous cyanobacterium Calothrix elsteri CCALA 953.</title>
        <authorList>
            <person name="Gagunashvili A.N."/>
            <person name="Elster J."/>
            <person name="Andresson O.S."/>
        </authorList>
    </citation>
    <scope>NUCLEOTIDE SEQUENCE [LARGE SCALE GENOMIC DNA]</scope>
    <source>
        <strain evidence="3 4">CCALA 953</strain>
    </source>
</reference>
<keyword evidence="2" id="KW-0472">Membrane</keyword>
<dbReference type="RefSeq" id="WP_095722572.1">
    <property type="nucleotide sequence ID" value="NZ_NTFS01000167.1"/>
</dbReference>
<name>A0A2A2THC9_9CYAN</name>
<dbReference type="Proteomes" id="UP000218238">
    <property type="component" value="Unassembled WGS sequence"/>
</dbReference>
<feature type="region of interest" description="Disordered" evidence="1">
    <location>
        <begin position="200"/>
        <end position="223"/>
    </location>
</feature>
<dbReference type="InterPro" id="IPR010004">
    <property type="entry name" value="Uncharacterised_Ycf66"/>
</dbReference>
<evidence type="ECO:0000313" key="3">
    <source>
        <dbReference type="EMBL" id="PAX53143.1"/>
    </source>
</evidence>
<dbReference type="Pfam" id="PF07444">
    <property type="entry name" value="Ycf66_N"/>
    <property type="match status" value="1"/>
</dbReference>
<gene>
    <name evidence="3" type="ORF">CK510_15575</name>
</gene>
<sequence>MLAYILALAVLVGSVAIYMVAFFFPEVHRKNDFIWSGVGLFYALVIWIFAHRLSGGLLLGHIASVSLIYWFGWETFTLRRQVTPNALQTPVPTVEEVKATVKQQVNKISLPQRLGGLFSGAKNKAQQAIGKNKPQDTTSATASPAQIIEALTTDAPTDTKSAVSVEVNEINSPEVAVTDSQPVDTTSAERTVIEITPIEAVPPHPPSAELVENAQANSEDRPSIPVEEIAPDAVLAPTAEIPVEDTTQNPPV</sequence>
<protein>
    <recommendedName>
        <fullName evidence="5">Ycf66 family protein</fullName>
    </recommendedName>
</protein>